<reference evidence="3" key="1">
    <citation type="journal article" date="2019" name="Curr. Biol.">
        <title>Genome Sequence of Striga asiatica Provides Insight into the Evolution of Plant Parasitism.</title>
        <authorList>
            <person name="Yoshida S."/>
            <person name="Kim S."/>
            <person name="Wafula E.K."/>
            <person name="Tanskanen J."/>
            <person name="Kim Y.M."/>
            <person name="Honaas L."/>
            <person name="Yang Z."/>
            <person name="Spallek T."/>
            <person name="Conn C.E."/>
            <person name="Ichihashi Y."/>
            <person name="Cheong K."/>
            <person name="Cui S."/>
            <person name="Der J.P."/>
            <person name="Gundlach H."/>
            <person name="Jiao Y."/>
            <person name="Hori C."/>
            <person name="Ishida J.K."/>
            <person name="Kasahara H."/>
            <person name="Kiba T."/>
            <person name="Kim M.S."/>
            <person name="Koo N."/>
            <person name="Laohavisit A."/>
            <person name="Lee Y.H."/>
            <person name="Lumba S."/>
            <person name="McCourt P."/>
            <person name="Mortimer J.C."/>
            <person name="Mutuku J.M."/>
            <person name="Nomura T."/>
            <person name="Sasaki-Sekimoto Y."/>
            <person name="Seto Y."/>
            <person name="Wang Y."/>
            <person name="Wakatake T."/>
            <person name="Sakakibara H."/>
            <person name="Demura T."/>
            <person name="Yamaguchi S."/>
            <person name="Yoneyama K."/>
            <person name="Manabe R.I."/>
            <person name="Nelson D.C."/>
            <person name="Schulman A.H."/>
            <person name="Timko M.P."/>
            <person name="dePamphilis C.W."/>
            <person name="Choi D."/>
            <person name="Shirasu K."/>
        </authorList>
    </citation>
    <scope>NUCLEOTIDE SEQUENCE [LARGE SCALE GENOMIC DNA]</scope>
    <source>
        <strain evidence="3">cv. UVA1</strain>
    </source>
</reference>
<evidence type="ECO:0000313" key="3">
    <source>
        <dbReference type="Proteomes" id="UP000325081"/>
    </source>
</evidence>
<protein>
    <submittedName>
        <fullName evidence="2">Endo-1 4-beta-xylanase</fullName>
    </submittedName>
</protein>
<dbReference type="InterPro" id="IPR017853">
    <property type="entry name" value="GH"/>
</dbReference>
<dbReference type="GO" id="GO:0004553">
    <property type="term" value="F:hydrolase activity, hydrolyzing O-glycosyl compounds"/>
    <property type="evidence" value="ECO:0007669"/>
    <property type="project" value="InterPro"/>
</dbReference>
<feature type="region of interest" description="Disordered" evidence="1">
    <location>
        <begin position="91"/>
        <end position="110"/>
    </location>
</feature>
<proteinExistence type="predicted"/>
<keyword evidence="2" id="KW-0858">Xylan degradation</keyword>
<dbReference type="GO" id="GO:0045493">
    <property type="term" value="P:xylan catabolic process"/>
    <property type="evidence" value="ECO:0007669"/>
    <property type="project" value="UniProtKB-KW"/>
</dbReference>
<accession>A0A5A7PC00</accession>
<dbReference type="Proteomes" id="UP000325081">
    <property type="component" value="Unassembled WGS sequence"/>
</dbReference>
<keyword evidence="2" id="KW-0326">Glycosidase</keyword>
<dbReference type="Gene3D" id="3.20.20.80">
    <property type="entry name" value="Glycosidases"/>
    <property type="match status" value="1"/>
</dbReference>
<dbReference type="SUPFAM" id="SSF51445">
    <property type="entry name" value="(Trans)glycosidases"/>
    <property type="match status" value="1"/>
</dbReference>
<name>A0A5A7PC00_STRAF</name>
<keyword evidence="2" id="KW-0119">Carbohydrate metabolism</keyword>
<sequence>MAALGHLKWHCDVSRLGGSSGYRSPVIWTRLLLHAFTGCSGWLWIFIHWDVVNENLHFNFFEEKLGNQASRMFYSTANRIDGRATPFLNDYNTIEDSRDGASSPASPQQR</sequence>
<evidence type="ECO:0000313" key="2">
    <source>
        <dbReference type="EMBL" id="GER30144.1"/>
    </source>
</evidence>
<dbReference type="InterPro" id="IPR044846">
    <property type="entry name" value="GH10"/>
</dbReference>
<evidence type="ECO:0000256" key="1">
    <source>
        <dbReference type="SAM" id="MobiDB-lite"/>
    </source>
</evidence>
<dbReference type="PANTHER" id="PTHR31490">
    <property type="entry name" value="GLYCOSYL HYDROLASE"/>
    <property type="match status" value="1"/>
</dbReference>
<dbReference type="EMBL" id="BKCP01004306">
    <property type="protein sequence ID" value="GER30144.1"/>
    <property type="molecule type" value="Genomic_DNA"/>
</dbReference>
<keyword evidence="2" id="KW-0624">Polysaccharide degradation</keyword>
<organism evidence="2 3">
    <name type="scientific">Striga asiatica</name>
    <name type="common">Asiatic witchweed</name>
    <name type="synonym">Buchnera asiatica</name>
    <dbReference type="NCBI Taxonomy" id="4170"/>
    <lineage>
        <taxon>Eukaryota</taxon>
        <taxon>Viridiplantae</taxon>
        <taxon>Streptophyta</taxon>
        <taxon>Embryophyta</taxon>
        <taxon>Tracheophyta</taxon>
        <taxon>Spermatophyta</taxon>
        <taxon>Magnoliopsida</taxon>
        <taxon>eudicotyledons</taxon>
        <taxon>Gunneridae</taxon>
        <taxon>Pentapetalae</taxon>
        <taxon>asterids</taxon>
        <taxon>lamiids</taxon>
        <taxon>Lamiales</taxon>
        <taxon>Orobanchaceae</taxon>
        <taxon>Buchnereae</taxon>
        <taxon>Striga</taxon>
    </lineage>
</organism>
<keyword evidence="2" id="KW-0378">Hydrolase</keyword>
<gene>
    <name evidence="2" type="ORF">STAS_06069</name>
</gene>
<dbReference type="PANTHER" id="PTHR31490:SF2">
    <property type="entry name" value="GLYCOSYL HYDROLASE FAMILY 10 PROTEIN"/>
    <property type="match status" value="1"/>
</dbReference>
<keyword evidence="3" id="KW-1185">Reference proteome</keyword>
<dbReference type="AlphaFoldDB" id="A0A5A7PC00"/>
<comment type="caution">
    <text evidence="2">The sequence shown here is derived from an EMBL/GenBank/DDBJ whole genome shotgun (WGS) entry which is preliminary data.</text>
</comment>
<dbReference type="OrthoDB" id="1732510at2759"/>